<evidence type="ECO:0000313" key="5">
    <source>
        <dbReference type="EMBL" id="CAF4297349.1"/>
    </source>
</evidence>
<keyword evidence="1" id="KW-0677">Repeat</keyword>
<proteinExistence type="predicted"/>
<evidence type="ECO:0000256" key="3">
    <source>
        <dbReference type="PROSITE-ProRule" id="PRU00023"/>
    </source>
</evidence>
<keyword evidence="2 3" id="KW-0040">ANK repeat</keyword>
<dbReference type="PANTHER" id="PTHR24173:SF74">
    <property type="entry name" value="ANKYRIN REPEAT DOMAIN-CONTAINING PROTEIN 16"/>
    <property type="match status" value="1"/>
</dbReference>
<evidence type="ECO:0000313" key="6">
    <source>
        <dbReference type="Proteomes" id="UP000663829"/>
    </source>
</evidence>
<dbReference type="EMBL" id="CAJNOQ010017730">
    <property type="protein sequence ID" value="CAF1406135.1"/>
    <property type="molecule type" value="Genomic_DNA"/>
</dbReference>
<dbReference type="SUPFAM" id="SSF48403">
    <property type="entry name" value="Ankyrin repeat"/>
    <property type="match status" value="1"/>
</dbReference>
<feature type="repeat" description="ANK" evidence="3">
    <location>
        <begin position="95"/>
        <end position="117"/>
    </location>
</feature>
<comment type="caution">
    <text evidence="4">The sequence shown here is derived from an EMBL/GenBank/DDBJ whole genome shotgun (WGS) entry which is preliminary data.</text>
</comment>
<dbReference type="PANTHER" id="PTHR24173">
    <property type="entry name" value="ANKYRIN REPEAT CONTAINING"/>
    <property type="match status" value="1"/>
</dbReference>
<accession>A0A815L8G8</accession>
<dbReference type="PROSITE" id="PS50088">
    <property type="entry name" value="ANK_REPEAT"/>
    <property type="match status" value="2"/>
</dbReference>
<dbReference type="OrthoDB" id="194358at2759"/>
<dbReference type="AlphaFoldDB" id="A0A815L8G8"/>
<dbReference type="InterPro" id="IPR002110">
    <property type="entry name" value="Ankyrin_rpt"/>
</dbReference>
<protein>
    <recommendedName>
        <fullName evidence="7">Ankyrin</fullName>
    </recommendedName>
</protein>
<evidence type="ECO:0000256" key="1">
    <source>
        <dbReference type="ARBA" id="ARBA00022737"/>
    </source>
</evidence>
<dbReference type="Proteomes" id="UP000663829">
    <property type="component" value="Unassembled WGS sequence"/>
</dbReference>
<dbReference type="InterPro" id="IPR036770">
    <property type="entry name" value="Ankyrin_rpt-contain_sf"/>
</dbReference>
<reference evidence="4" key="1">
    <citation type="submission" date="2021-02" db="EMBL/GenBank/DDBJ databases">
        <authorList>
            <person name="Nowell W R."/>
        </authorList>
    </citation>
    <scope>NUCLEOTIDE SEQUENCE</scope>
</reference>
<evidence type="ECO:0000256" key="2">
    <source>
        <dbReference type="ARBA" id="ARBA00023043"/>
    </source>
</evidence>
<feature type="non-terminal residue" evidence="4">
    <location>
        <position position="1"/>
    </location>
</feature>
<gene>
    <name evidence="4" type="ORF">GPM918_LOCUS33387</name>
    <name evidence="5" type="ORF">SRO942_LOCUS34068</name>
</gene>
<dbReference type="EMBL" id="CAJOBC010083149">
    <property type="protein sequence ID" value="CAF4297349.1"/>
    <property type="molecule type" value="Genomic_DNA"/>
</dbReference>
<name>A0A815L8G8_9BILA</name>
<dbReference type="Proteomes" id="UP000681722">
    <property type="component" value="Unassembled WGS sequence"/>
</dbReference>
<evidence type="ECO:0000313" key="4">
    <source>
        <dbReference type="EMBL" id="CAF1406135.1"/>
    </source>
</evidence>
<feature type="repeat" description="ANK" evidence="3">
    <location>
        <begin position="6"/>
        <end position="28"/>
    </location>
</feature>
<sequence length="175" mass="19649">LDFDYNGNSPLHIACKYGHKTLSEMFLNAMIEAEPDSLEYLLKQNSKSNTMGGTALHEATMNGHTDILKSIIQTIKLSPVKEIKKFLDYKCKNNDGQTLLHMACAKGHMEIVKYLIEDECADVNSFDNKRVTPIYLACENGCLPVVKNLLDYTNADATIRNARSYNCLDISIESH</sequence>
<keyword evidence="6" id="KW-1185">Reference proteome</keyword>
<evidence type="ECO:0008006" key="7">
    <source>
        <dbReference type="Google" id="ProtNLM"/>
    </source>
</evidence>
<dbReference type="Pfam" id="PF12796">
    <property type="entry name" value="Ank_2"/>
    <property type="match status" value="2"/>
</dbReference>
<dbReference type="Gene3D" id="1.25.40.20">
    <property type="entry name" value="Ankyrin repeat-containing domain"/>
    <property type="match status" value="2"/>
</dbReference>
<organism evidence="4 6">
    <name type="scientific">Didymodactylos carnosus</name>
    <dbReference type="NCBI Taxonomy" id="1234261"/>
    <lineage>
        <taxon>Eukaryota</taxon>
        <taxon>Metazoa</taxon>
        <taxon>Spiralia</taxon>
        <taxon>Gnathifera</taxon>
        <taxon>Rotifera</taxon>
        <taxon>Eurotatoria</taxon>
        <taxon>Bdelloidea</taxon>
        <taxon>Philodinida</taxon>
        <taxon>Philodinidae</taxon>
        <taxon>Didymodactylos</taxon>
    </lineage>
</organism>
<dbReference type="PROSITE" id="PS50297">
    <property type="entry name" value="ANK_REP_REGION"/>
    <property type="match status" value="2"/>
</dbReference>
<dbReference type="SMART" id="SM00248">
    <property type="entry name" value="ANK"/>
    <property type="match status" value="4"/>
</dbReference>